<dbReference type="InterPro" id="IPR050767">
    <property type="entry name" value="Sel1_AlgK"/>
</dbReference>
<dbReference type="SMART" id="SM00671">
    <property type="entry name" value="SEL1"/>
    <property type="match status" value="3"/>
</dbReference>
<proteinExistence type="inferred from homology"/>
<dbReference type="PANTHER" id="PTHR11102:SF160">
    <property type="entry name" value="ERAD-ASSOCIATED E3 UBIQUITIN-PROTEIN LIGASE COMPONENT HRD3"/>
    <property type="match status" value="1"/>
</dbReference>
<accession>A0A8J5XAQ3</accession>
<name>A0A8J5XAQ3_DIALT</name>
<dbReference type="OrthoDB" id="2384430at2759"/>
<dbReference type="Proteomes" id="UP000751190">
    <property type="component" value="Unassembled WGS sequence"/>
</dbReference>
<comment type="similarity">
    <text evidence="1">Belongs to the sel-1 family.</text>
</comment>
<keyword evidence="4" id="KW-1185">Reference proteome</keyword>
<sequence length="151" mass="16056">MEVEGKHSAEGVVDTEPSAEEKASLGECAAQGRGVARDLAAAARFFRLAAEQSHVQAQYELGGCLLHARGVPRVDQKAAARLFRLAADKGHAHAQQALGACLMKGQGVAQDLSEAERYFRLAAEQGNAKAQSALGWTTEQRRAWVAAHAHA</sequence>
<dbReference type="PANTHER" id="PTHR11102">
    <property type="entry name" value="SEL-1-LIKE PROTEIN"/>
    <property type="match status" value="1"/>
</dbReference>
<evidence type="ECO:0000256" key="1">
    <source>
        <dbReference type="ARBA" id="ARBA00038101"/>
    </source>
</evidence>
<dbReference type="Pfam" id="PF08238">
    <property type="entry name" value="Sel1"/>
    <property type="match status" value="3"/>
</dbReference>
<protein>
    <recommendedName>
        <fullName evidence="5">Sel1 repeat family protein</fullName>
    </recommendedName>
</protein>
<evidence type="ECO:0000256" key="2">
    <source>
        <dbReference type="SAM" id="MobiDB-lite"/>
    </source>
</evidence>
<dbReference type="Gene3D" id="1.25.40.10">
    <property type="entry name" value="Tetratricopeptide repeat domain"/>
    <property type="match status" value="1"/>
</dbReference>
<comment type="caution">
    <text evidence="3">The sequence shown here is derived from an EMBL/GenBank/DDBJ whole genome shotgun (WGS) entry which is preliminary data.</text>
</comment>
<dbReference type="InterPro" id="IPR006597">
    <property type="entry name" value="Sel1-like"/>
</dbReference>
<dbReference type="InterPro" id="IPR011990">
    <property type="entry name" value="TPR-like_helical_dom_sf"/>
</dbReference>
<evidence type="ECO:0000313" key="3">
    <source>
        <dbReference type="EMBL" id="KAG8459988.1"/>
    </source>
</evidence>
<gene>
    <name evidence="3" type="ORF">KFE25_011037</name>
</gene>
<feature type="region of interest" description="Disordered" evidence="2">
    <location>
        <begin position="1"/>
        <end position="23"/>
    </location>
</feature>
<organism evidence="3 4">
    <name type="scientific">Diacronema lutheri</name>
    <name type="common">Unicellular marine alga</name>
    <name type="synonym">Monochrysis lutheri</name>
    <dbReference type="NCBI Taxonomy" id="2081491"/>
    <lineage>
        <taxon>Eukaryota</taxon>
        <taxon>Haptista</taxon>
        <taxon>Haptophyta</taxon>
        <taxon>Pavlovophyceae</taxon>
        <taxon>Pavlovales</taxon>
        <taxon>Pavlovaceae</taxon>
        <taxon>Diacronema</taxon>
    </lineage>
</organism>
<dbReference type="EMBL" id="JAGTXO010000036">
    <property type="protein sequence ID" value="KAG8459988.1"/>
    <property type="molecule type" value="Genomic_DNA"/>
</dbReference>
<dbReference type="AlphaFoldDB" id="A0A8J5XAQ3"/>
<reference evidence="3" key="1">
    <citation type="submission" date="2021-05" db="EMBL/GenBank/DDBJ databases">
        <title>The genome of the haptophyte Pavlova lutheri (Diacronema luteri, Pavlovales) - a model for lipid biosynthesis in eukaryotic algae.</title>
        <authorList>
            <person name="Hulatt C.J."/>
            <person name="Posewitz M.C."/>
        </authorList>
    </citation>
    <scope>NUCLEOTIDE SEQUENCE</scope>
    <source>
        <strain evidence="3">NIVA-4/92</strain>
    </source>
</reference>
<dbReference type="SUPFAM" id="SSF81901">
    <property type="entry name" value="HCP-like"/>
    <property type="match status" value="1"/>
</dbReference>
<dbReference type="OMA" id="HREAQYE"/>
<evidence type="ECO:0008006" key="5">
    <source>
        <dbReference type="Google" id="ProtNLM"/>
    </source>
</evidence>
<evidence type="ECO:0000313" key="4">
    <source>
        <dbReference type="Proteomes" id="UP000751190"/>
    </source>
</evidence>